<dbReference type="EMBL" id="UINC01210942">
    <property type="protein sequence ID" value="SVE34627.1"/>
    <property type="molecule type" value="Genomic_DNA"/>
</dbReference>
<name>A0A383CQJ1_9ZZZZ</name>
<evidence type="ECO:0000313" key="1">
    <source>
        <dbReference type="EMBL" id="SVE34627.1"/>
    </source>
</evidence>
<reference evidence="1" key="1">
    <citation type="submission" date="2018-05" db="EMBL/GenBank/DDBJ databases">
        <authorList>
            <person name="Lanie J.A."/>
            <person name="Ng W.-L."/>
            <person name="Kazmierczak K.M."/>
            <person name="Andrzejewski T.M."/>
            <person name="Davidsen T.M."/>
            <person name="Wayne K.J."/>
            <person name="Tettelin H."/>
            <person name="Glass J.I."/>
            <person name="Rusch D."/>
            <person name="Podicherti R."/>
            <person name="Tsui H.-C.T."/>
            <person name="Winkler M.E."/>
        </authorList>
    </citation>
    <scope>NUCLEOTIDE SEQUENCE</scope>
</reference>
<proteinExistence type="predicted"/>
<sequence>MATFKQVLCLKTKEINGIFPVGHWILPGSFGGVREIIAWIYTNTRENDAVDSKQDRL</sequence>
<organism evidence="1">
    <name type="scientific">marine metagenome</name>
    <dbReference type="NCBI Taxonomy" id="408172"/>
    <lineage>
        <taxon>unclassified sequences</taxon>
        <taxon>metagenomes</taxon>
        <taxon>ecological metagenomes</taxon>
    </lineage>
</organism>
<gene>
    <name evidence="1" type="ORF">METZ01_LOCUS487481</name>
</gene>
<dbReference type="AlphaFoldDB" id="A0A383CQJ1"/>
<accession>A0A383CQJ1</accession>
<protein>
    <submittedName>
        <fullName evidence="1">Uncharacterized protein</fullName>
    </submittedName>
</protein>